<comment type="caution">
    <text evidence="1">The sequence shown here is derived from an EMBL/GenBank/DDBJ whole genome shotgun (WGS) entry which is preliminary data.</text>
</comment>
<reference evidence="1" key="1">
    <citation type="submission" date="2023-03" db="EMBL/GenBank/DDBJ databases">
        <title>Massive genome expansion in bonnet fungi (Mycena s.s.) driven by repeated elements and novel gene families across ecological guilds.</title>
        <authorList>
            <consortium name="Lawrence Berkeley National Laboratory"/>
            <person name="Harder C.B."/>
            <person name="Miyauchi S."/>
            <person name="Viragh M."/>
            <person name="Kuo A."/>
            <person name="Thoen E."/>
            <person name="Andreopoulos B."/>
            <person name="Lu D."/>
            <person name="Skrede I."/>
            <person name="Drula E."/>
            <person name="Henrissat B."/>
            <person name="Morin E."/>
            <person name="Kohler A."/>
            <person name="Barry K."/>
            <person name="LaButti K."/>
            <person name="Morin E."/>
            <person name="Salamov A."/>
            <person name="Lipzen A."/>
            <person name="Mereny Z."/>
            <person name="Hegedus B."/>
            <person name="Baldrian P."/>
            <person name="Stursova M."/>
            <person name="Weitz H."/>
            <person name="Taylor A."/>
            <person name="Grigoriev I.V."/>
            <person name="Nagy L.G."/>
            <person name="Martin F."/>
            <person name="Kauserud H."/>
        </authorList>
    </citation>
    <scope>NUCLEOTIDE SEQUENCE</scope>
    <source>
        <strain evidence="1">9144</strain>
    </source>
</reference>
<accession>A0AAD6YML0</accession>
<evidence type="ECO:0000313" key="1">
    <source>
        <dbReference type="EMBL" id="KAJ7224085.1"/>
    </source>
</evidence>
<dbReference type="Proteomes" id="UP001219525">
    <property type="component" value="Unassembled WGS sequence"/>
</dbReference>
<name>A0AAD6YML0_9AGAR</name>
<dbReference type="AlphaFoldDB" id="A0AAD6YML0"/>
<protein>
    <submittedName>
        <fullName evidence="1">Uncharacterized protein</fullName>
    </submittedName>
</protein>
<keyword evidence="2" id="KW-1185">Reference proteome</keyword>
<sequence>MSASDFLPLLTSLPASGAATNAIAAVFALIITTLFIHCASPMRLTDVLVIAMDETEKTYVDAFEMGVRPIFDNGIAKTMTRLQIQVSDIRAASLRQSLSYRSGLWQFFKGRTFTLLCCIWEVQSLKTHIEIMKEEHLRAGYSLGGYGTAAAMGYIIRRRQIHFITRLCNCLY</sequence>
<evidence type="ECO:0000313" key="2">
    <source>
        <dbReference type="Proteomes" id="UP001219525"/>
    </source>
</evidence>
<dbReference type="EMBL" id="JARJCW010000005">
    <property type="protein sequence ID" value="KAJ7224085.1"/>
    <property type="molecule type" value="Genomic_DNA"/>
</dbReference>
<organism evidence="1 2">
    <name type="scientific">Mycena pura</name>
    <dbReference type="NCBI Taxonomy" id="153505"/>
    <lineage>
        <taxon>Eukaryota</taxon>
        <taxon>Fungi</taxon>
        <taxon>Dikarya</taxon>
        <taxon>Basidiomycota</taxon>
        <taxon>Agaricomycotina</taxon>
        <taxon>Agaricomycetes</taxon>
        <taxon>Agaricomycetidae</taxon>
        <taxon>Agaricales</taxon>
        <taxon>Marasmiineae</taxon>
        <taxon>Mycenaceae</taxon>
        <taxon>Mycena</taxon>
    </lineage>
</organism>
<proteinExistence type="predicted"/>
<gene>
    <name evidence="1" type="ORF">GGX14DRAFT_386888</name>
</gene>